<organism evidence="1 2">
    <name type="scientific">Nepenthes gracilis</name>
    <name type="common">Slender pitcher plant</name>
    <dbReference type="NCBI Taxonomy" id="150966"/>
    <lineage>
        <taxon>Eukaryota</taxon>
        <taxon>Viridiplantae</taxon>
        <taxon>Streptophyta</taxon>
        <taxon>Embryophyta</taxon>
        <taxon>Tracheophyta</taxon>
        <taxon>Spermatophyta</taxon>
        <taxon>Magnoliopsida</taxon>
        <taxon>eudicotyledons</taxon>
        <taxon>Gunneridae</taxon>
        <taxon>Pentapetalae</taxon>
        <taxon>Caryophyllales</taxon>
        <taxon>Nepenthaceae</taxon>
        <taxon>Nepenthes</taxon>
    </lineage>
</organism>
<comment type="caution">
    <text evidence="1">The sequence shown here is derived from an EMBL/GenBank/DDBJ whole genome shotgun (WGS) entry which is preliminary data.</text>
</comment>
<protein>
    <submittedName>
        <fullName evidence="1">Uncharacterized protein</fullName>
    </submittedName>
</protein>
<gene>
    <name evidence="1" type="ORF">Nepgr_021250</name>
</gene>
<sequence>MMVKEDGLALAVAPISEANSLSLLFETSPSLFLNAFEDHLVPSSMKFQGLILGFSVVVLKKGGSTRVMSLSSKIGNINGPPFLTHDGPNADKSFSSKHLSYPLMSSALVVVKPQGLELPLVPSPRLKPQQLVLALRLIRSLRVRRMRGKLRKLRV</sequence>
<name>A0AAD3XWV4_NEPGR</name>
<proteinExistence type="predicted"/>
<dbReference type="EMBL" id="BSYO01000020">
    <property type="protein sequence ID" value="GMH19409.1"/>
    <property type="molecule type" value="Genomic_DNA"/>
</dbReference>
<dbReference type="Proteomes" id="UP001279734">
    <property type="component" value="Unassembled WGS sequence"/>
</dbReference>
<reference evidence="1" key="1">
    <citation type="submission" date="2023-05" db="EMBL/GenBank/DDBJ databases">
        <title>Nepenthes gracilis genome sequencing.</title>
        <authorList>
            <person name="Fukushima K."/>
        </authorList>
    </citation>
    <scope>NUCLEOTIDE SEQUENCE</scope>
    <source>
        <strain evidence="1">SING2019-196</strain>
    </source>
</reference>
<keyword evidence="2" id="KW-1185">Reference proteome</keyword>
<dbReference type="AlphaFoldDB" id="A0AAD3XWV4"/>
<accession>A0AAD3XWV4</accession>
<evidence type="ECO:0000313" key="1">
    <source>
        <dbReference type="EMBL" id="GMH19409.1"/>
    </source>
</evidence>
<evidence type="ECO:0000313" key="2">
    <source>
        <dbReference type="Proteomes" id="UP001279734"/>
    </source>
</evidence>